<proteinExistence type="predicted"/>
<feature type="compositionally biased region" description="Basic and acidic residues" evidence="1">
    <location>
        <begin position="8"/>
        <end position="21"/>
    </location>
</feature>
<name>M0B4G3_9EURY</name>
<organism evidence="2 3">
    <name type="scientific">Natrialba aegyptia DSM 13077</name>
    <dbReference type="NCBI Taxonomy" id="1227491"/>
    <lineage>
        <taxon>Archaea</taxon>
        <taxon>Methanobacteriati</taxon>
        <taxon>Methanobacteriota</taxon>
        <taxon>Stenosarchaea group</taxon>
        <taxon>Halobacteria</taxon>
        <taxon>Halobacteriales</taxon>
        <taxon>Natrialbaceae</taxon>
        <taxon>Natrialba</taxon>
    </lineage>
</organism>
<sequence>MSATHQDTSTHPDDGNESIDDRLDRIEAEIDELREHIERVDQAAVNESVVNILIQTLTGEEGDVDFDADPGQNREALATVEERLTDLETTLEFIQHEHAEVGE</sequence>
<comment type="caution">
    <text evidence="2">The sequence shown here is derived from an EMBL/GenBank/DDBJ whole genome shotgun (WGS) entry which is preliminary data.</text>
</comment>
<keyword evidence="3" id="KW-1185">Reference proteome</keyword>
<dbReference type="AlphaFoldDB" id="M0B4G3"/>
<dbReference type="EMBL" id="AOIP01000022">
    <property type="protein sequence ID" value="ELZ05715.1"/>
    <property type="molecule type" value="Genomic_DNA"/>
</dbReference>
<evidence type="ECO:0000313" key="3">
    <source>
        <dbReference type="Proteomes" id="UP000011591"/>
    </source>
</evidence>
<accession>M0B4G3</accession>
<gene>
    <name evidence="2" type="ORF">C480_09970</name>
</gene>
<feature type="region of interest" description="Disordered" evidence="1">
    <location>
        <begin position="1"/>
        <end position="21"/>
    </location>
</feature>
<dbReference type="RefSeq" id="WP_006665459.1">
    <property type="nucleotide sequence ID" value="NZ_AOIP01000022.1"/>
</dbReference>
<evidence type="ECO:0000313" key="2">
    <source>
        <dbReference type="EMBL" id="ELZ05715.1"/>
    </source>
</evidence>
<evidence type="ECO:0000256" key="1">
    <source>
        <dbReference type="SAM" id="MobiDB-lite"/>
    </source>
</evidence>
<dbReference type="PATRIC" id="fig|1227491.4.peg.2057"/>
<reference evidence="2 3" key="1">
    <citation type="journal article" date="2014" name="PLoS Genet.">
        <title>Phylogenetically driven sequencing of extremely halophilic archaea reveals strategies for static and dynamic osmo-response.</title>
        <authorList>
            <person name="Becker E.A."/>
            <person name="Seitzer P.M."/>
            <person name="Tritt A."/>
            <person name="Larsen D."/>
            <person name="Krusor M."/>
            <person name="Yao A.I."/>
            <person name="Wu D."/>
            <person name="Madern D."/>
            <person name="Eisen J.A."/>
            <person name="Darling A.E."/>
            <person name="Facciotti M.T."/>
        </authorList>
    </citation>
    <scope>NUCLEOTIDE SEQUENCE [LARGE SCALE GENOMIC DNA]</scope>
    <source>
        <strain evidence="2 3">DSM 13077</strain>
    </source>
</reference>
<dbReference type="Proteomes" id="UP000011591">
    <property type="component" value="Unassembled WGS sequence"/>
</dbReference>
<protein>
    <submittedName>
        <fullName evidence="2">Uncharacterized protein</fullName>
    </submittedName>
</protein>